<dbReference type="PANTHER" id="PTHR42978">
    <property type="entry name" value="QUORUM-QUENCHING LACTONASE YTNP-RELATED-RELATED"/>
    <property type="match status" value="1"/>
</dbReference>
<reference evidence="6 7" key="1">
    <citation type="journal article" date="2019" name="ACS Chem. Biol.">
        <title>Identification and Mobilization of a Cryptic Antibiotic Biosynthesis Gene Locus from a Human-Pathogenic Nocardia Isolate.</title>
        <authorList>
            <person name="Herisse M."/>
            <person name="Ishida K."/>
            <person name="Porter J.L."/>
            <person name="Howden B."/>
            <person name="Hertweck C."/>
            <person name="Stinear T.P."/>
            <person name="Pidot S.J."/>
        </authorList>
    </citation>
    <scope>NUCLEOTIDE SEQUENCE [LARGE SCALE GENOMIC DNA]</scope>
    <source>
        <strain evidence="6 7">AUSMDU00024985</strain>
    </source>
</reference>
<evidence type="ECO:0000313" key="6">
    <source>
        <dbReference type="EMBL" id="QIS04332.1"/>
    </source>
</evidence>
<dbReference type="InterPro" id="IPR051013">
    <property type="entry name" value="MBL_superfamily_lactonases"/>
</dbReference>
<keyword evidence="4" id="KW-0862">Zinc</keyword>
<dbReference type="EMBL" id="CP046171">
    <property type="protein sequence ID" value="QIS04332.1"/>
    <property type="molecule type" value="Genomic_DNA"/>
</dbReference>
<accession>A0A6G9XTP9</accession>
<dbReference type="PANTHER" id="PTHR42978:SF6">
    <property type="entry name" value="QUORUM-QUENCHING LACTONASE YTNP-RELATED"/>
    <property type="match status" value="1"/>
</dbReference>
<dbReference type="InterPro" id="IPR001279">
    <property type="entry name" value="Metallo-B-lactamas"/>
</dbReference>
<dbReference type="SMART" id="SM00849">
    <property type="entry name" value="Lactamase_B"/>
    <property type="match status" value="1"/>
</dbReference>
<keyword evidence="3 6" id="KW-0378">Hydrolase</keyword>
<protein>
    <submittedName>
        <fullName evidence="6">MBL fold metallo-hydrolase</fullName>
    </submittedName>
</protein>
<name>A0A6G9XTP9_NOCBR</name>
<evidence type="ECO:0000313" key="7">
    <source>
        <dbReference type="Proteomes" id="UP000501705"/>
    </source>
</evidence>
<evidence type="ECO:0000256" key="2">
    <source>
        <dbReference type="ARBA" id="ARBA00022723"/>
    </source>
</evidence>
<comment type="similarity">
    <text evidence="1">Belongs to the metallo-beta-lactamase superfamily.</text>
</comment>
<proteinExistence type="inferred from homology"/>
<dbReference type="RefSeq" id="WP_167463451.1">
    <property type="nucleotide sequence ID" value="NZ_CP046171.1"/>
</dbReference>
<dbReference type="Pfam" id="PF00753">
    <property type="entry name" value="Lactamase_B"/>
    <property type="match status" value="1"/>
</dbReference>
<evidence type="ECO:0000256" key="3">
    <source>
        <dbReference type="ARBA" id="ARBA00022801"/>
    </source>
</evidence>
<keyword evidence="2" id="KW-0479">Metal-binding</keyword>
<evidence type="ECO:0000256" key="1">
    <source>
        <dbReference type="ARBA" id="ARBA00007749"/>
    </source>
</evidence>
<evidence type="ECO:0000259" key="5">
    <source>
        <dbReference type="SMART" id="SM00849"/>
    </source>
</evidence>
<dbReference type="Gene3D" id="3.60.15.10">
    <property type="entry name" value="Ribonuclease Z/Hydroxyacylglutathione hydrolase-like"/>
    <property type="match status" value="1"/>
</dbReference>
<dbReference type="Proteomes" id="UP000501705">
    <property type="component" value="Chromosome"/>
</dbReference>
<feature type="domain" description="Metallo-beta-lactamase" evidence="5">
    <location>
        <begin position="65"/>
        <end position="271"/>
    </location>
</feature>
<dbReference type="SUPFAM" id="SSF56281">
    <property type="entry name" value="Metallo-hydrolase/oxidoreductase"/>
    <property type="match status" value="1"/>
</dbReference>
<sequence>MVSSDLGRLNEQSAVRSLQLGDVRLTYVVDGAMGLTPAGFFPDIPAEYWADHPELLDAHGFVALSAGGLLVERDHKRLLIDTGMGPYTGDVSLGQTYIGPVNCGALPEVLAKLGYAPSDIETVAFTHLHIDHTGWAFGPDGHKFFPNARYLVAAQEWAPHGRGEIIPGAPPRRTVIDPMAGTHTRVTDGEEIFPGVHALVTPGHSPGHTSYIISTTTARVIVFGDGFHIPAQLTHPDWPSKPDVDYTAVGAARQRLSTELEQPGTIGFAFHFGDQAFGRLRRDQDGLARWEPVPATAVLPTPRRLP</sequence>
<organism evidence="6 7">
    <name type="scientific">Nocardia brasiliensis</name>
    <dbReference type="NCBI Taxonomy" id="37326"/>
    <lineage>
        <taxon>Bacteria</taxon>
        <taxon>Bacillati</taxon>
        <taxon>Actinomycetota</taxon>
        <taxon>Actinomycetes</taxon>
        <taxon>Mycobacteriales</taxon>
        <taxon>Nocardiaceae</taxon>
        <taxon>Nocardia</taxon>
    </lineage>
</organism>
<evidence type="ECO:0000256" key="4">
    <source>
        <dbReference type="ARBA" id="ARBA00022833"/>
    </source>
</evidence>
<dbReference type="GO" id="GO:0016787">
    <property type="term" value="F:hydrolase activity"/>
    <property type="evidence" value="ECO:0007669"/>
    <property type="project" value="UniProtKB-KW"/>
</dbReference>
<dbReference type="AlphaFoldDB" id="A0A6G9XTP9"/>
<dbReference type="InterPro" id="IPR036866">
    <property type="entry name" value="RibonucZ/Hydroxyglut_hydro"/>
</dbReference>
<gene>
    <name evidence="6" type="ORF">F5X71_20150</name>
</gene>
<dbReference type="GO" id="GO:0046872">
    <property type="term" value="F:metal ion binding"/>
    <property type="evidence" value="ECO:0007669"/>
    <property type="project" value="UniProtKB-KW"/>
</dbReference>